<feature type="domain" description="Hydantoinase B/oxoprolinase" evidence="1">
    <location>
        <begin position="27"/>
        <end position="537"/>
    </location>
</feature>
<evidence type="ECO:0000313" key="2">
    <source>
        <dbReference type="EMBL" id="VFR34372.1"/>
    </source>
</evidence>
<evidence type="ECO:0000313" key="3">
    <source>
        <dbReference type="EMBL" id="VFR71773.1"/>
    </source>
</evidence>
<dbReference type="GO" id="GO:0017168">
    <property type="term" value="F:5-oxoprolinase (ATP-hydrolyzing) activity"/>
    <property type="evidence" value="ECO:0007669"/>
    <property type="project" value="TreeGrafter"/>
</dbReference>
<dbReference type="EMBL" id="CAADIC010000019">
    <property type="protein sequence ID" value="VFR34372.1"/>
    <property type="molecule type" value="Genomic_DNA"/>
</dbReference>
<dbReference type="AlphaFoldDB" id="A0A484TBP6"/>
<sequence>MNRYQQKNIAAPGRQCLQGEMMSQTFDPITLELLWTRMISIVDEAAAAMVRTSFSTIVRESNDFACVLTTADGRSVAQATNSIPSFMNTMPRTIRHFLDAYPLETLEPGDVLITNDIWMGTGHLPDISVAKPVFLDGKVVAWAGSVAHAPDIGGRIRSADAREVYEEGLQIPVMKVMRRGEIDPTFEMILRKNVREPDQVMGDLYAQFTALRMIESRMLALLEERRLDTLDGLAAEIHARSEKAMRDAIRALPDGEYRHHAVSDGLDQPVKLAITLTVKGDEIEVDYAGTDGQVPRSINVCLAYTIAYTCYGLRAVLLPNVPNNEGVMAPIRVKAPLGSILNSTPPAAGGARALIGHFVPMMVIGALSQAMPERAIAQVGSPLWCVNLSGVRETGRPFTNLFFMNGGYGASRKQDGANVLSWPSNISSTPVEMIEKMSPLHVRHRKLRDDAGGAGLHRGGTGQAIALENRNKTPIVVSFMAERTRPEAAAQGLAGGEAGAPGAVILNGKPVNPKVQHVLNPGEVVELLTPGGGGYGPAKDRNKDAATADLADGYVTRAAQH</sequence>
<dbReference type="Pfam" id="PF02538">
    <property type="entry name" value="Hydantoinase_B"/>
    <property type="match status" value="1"/>
</dbReference>
<keyword evidence="3" id="KW-0378">Hydrolase</keyword>
<dbReference type="PANTHER" id="PTHR11365:SF23">
    <property type="entry name" value="HYPOTHETICAL 5-OXOPROLINASE (EUROFUNG)-RELATED"/>
    <property type="match status" value="1"/>
</dbReference>
<dbReference type="EC" id="3.5.2.14" evidence="3"/>
<reference evidence="3" key="1">
    <citation type="submission" date="2019-03" db="EMBL/GenBank/DDBJ databases">
        <authorList>
            <person name="Danneels B."/>
        </authorList>
    </citation>
    <scope>NUCLEOTIDE SEQUENCE</scope>
</reference>
<dbReference type="GO" id="GO:0005829">
    <property type="term" value="C:cytosol"/>
    <property type="evidence" value="ECO:0007669"/>
    <property type="project" value="TreeGrafter"/>
</dbReference>
<protein>
    <submittedName>
        <fullName evidence="3">N-methylhydantoinase B</fullName>
        <ecNumber evidence="3">3.5.2.14</ecNumber>
    </submittedName>
</protein>
<organism evidence="3">
    <name type="scientific">plant metagenome</name>
    <dbReference type="NCBI Taxonomy" id="1297885"/>
    <lineage>
        <taxon>unclassified sequences</taxon>
        <taxon>metagenomes</taxon>
        <taxon>organismal metagenomes</taxon>
    </lineage>
</organism>
<evidence type="ECO:0000259" key="1">
    <source>
        <dbReference type="Pfam" id="PF02538"/>
    </source>
</evidence>
<dbReference type="PANTHER" id="PTHR11365">
    <property type="entry name" value="5-OXOPROLINASE RELATED"/>
    <property type="match status" value="1"/>
</dbReference>
<gene>
    <name evidence="2" type="ORF">ANDA3_3667</name>
    <name evidence="3" type="ORF">DAR2_3517</name>
</gene>
<dbReference type="EMBL" id="CAADIL010000016">
    <property type="protein sequence ID" value="VFR71773.1"/>
    <property type="molecule type" value="Genomic_DNA"/>
</dbReference>
<dbReference type="GO" id="GO:0006749">
    <property type="term" value="P:glutathione metabolic process"/>
    <property type="evidence" value="ECO:0007669"/>
    <property type="project" value="TreeGrafter"/>
</dbReference>
<dbReference type="GO" id="GO:0047423">
    <property type="term" value="F:N-methylhydantoinase (ATP-hydrolyzing) activity"/>
    <property type="evidence" value="ECO:0007669"/>
    <property type="project" value="UniProtKB-EC"/>
</dbReference>
<accession>A0A484TBP6</accession>
<proteinExistence type="predicted"/>
<name>A0A484TBP6_9ZZZZ</name>
<dbReference type="InterPro" id="IPR045079">
    <property type="entry name" value="Oxoprolinase-like"/>
</dbReference>
<dbReference type="InterPro" id="IPR003692">
    <property type="entry name" value="Hydantoinase_B"/>
</dbReference>